<dbReference type="InterPro" id="IPR053927">
    <property type="entry name" value="FlgK_helical"/>
</dbReference>
<keyword evidence="5 7" id="KW-0964">Secreted</keyword>
<dbReference type="PRINTS" id="PR01005">
    <property type="entry name" value="FLGHOOKAP1"/>
</dbReference>
<evidence type="ECO:0000256" key="4">
    <source>
        <dbReference type="ARBA" id="ARBA00016244"/>
    </source>
</evidence>
<feature type="domain" description="Flagellar basal-body/hook protein C-terminal" evidence="9">
    <location>
        <begin position="475"/>
        <end position="514"/>
    </location>
</feature>
<evidence type="ECO:0000256" key="7">
    <source>
        <dbReference type="RuleBase" id="RU362065"/>
    </source>
</evidence>
<keyword evidence="11" id="KW-0969">Cilium</keyword>
<protein>
    <recommendedName>
        <fullName evidence="4 7">Flagellar hook-associated protein 1</fullName>
        <shortName evidence="7">HAP1</shortName>
    </recommendedName>
</protein>
<name>A0A7G9WEA4_9FIRM</name>
<dbReference type="Pfam" id="PF00460">
    <property type="entry name" value="Flg_bb_rod"/>
    <property type="match status" value="1"/>
</dbReference>
<dbReference type="SUPFAM" id="SSF64518">
    <property type="entry name" value="Phase 1 flagellin"/>
    <property type="match status" value="1"/>
</dbReference>
<evidence type="ECO:0000259" key="10">
    <source>
        <dbReference type="Pfam" id="PF22638"/>
    </source>
</evidence>
<comment type="subcellular location">
    <subcellularLocation>
        <location evidence="1 7">Bacterial flagellum</location>
    </subcellularLocation>
    <subcellularLocation>
        <location evidence="2 7">Secreted</location>
    </subcellularLocation>
</comment>
<evidence type="ECO:0000259" key="9">
    <source>
        <dbReference type="Pfam" id="PF06429"/>
    </source>
</evidence>
<evidence type="ECO:0000256" key="5">
    <source>
        <dbReference type="ARBA" id="ARBA00022525"/>
    </source>
</evidence>
<evidence type="ECO:0000256" key="2">
    <source>
        <dbReference type="ARBA" id="ARBA00004613"/>
    </source>
</evidence>
<comment type="similarity">
    <text evidence="3 7">Belongs to the flagella basal body rod proteins family.</text>
</comment>
<dbReference type="InterPro" id="IPR019776">
    <property type="entry name" value="Flagellar_basal_body_rod_CS"/>
</dbReference>
<evidence type="ECO:0000259" key="8">
    <source>
        <dbReference type="Pfam" id="PF00460"/>
    </source>
</evidence>
<organism evidence="11 12">
    <name type="scientific">Caproicibacterium amylolyticum</name>
    <dbReference type="NCBI Taxonomy" id="2766537"/>
    <lineage>
        <taxon>Bacteria</taxon>
        <taxon>Bacillati</taxon>
        <taxon>Bacillota</taxon>
        <taxon>Clostridia</taxon>
        <taxon>Eubacteriales</taxon>
        <taxon>Oscillospiraceae</taxon>
        <taxon>Caproicibacterium</taxon>
    </lineage>
</organism>
<keyword evidence="12" id="KW-1185">Reference proteome</keyword>
<dbReference type="GO" id="GO:0005576">
    <property type="term" value="C:extracellular region"/>
    <property type="evidence" value="ECO:0007669"/>
    <property type="project" value="UniProtKB-SubCell"/>
</dbReference>
<dbReference type="Pfam" id="PF06429">
    <property type="entry name" value="Flg_bbr_C"/>
    <property type="match status" value="1"/>
</dbReference>
<evidence type="ECO:0000256" key="3">
    <source>
        <dbReference type="ARBA" id="ARBA00009677"/>
    </source>
</evidence>
<dbReference type="NCBIfam" id="TIGR02492">
    <property type="entry name" value="flgK_ends"/>
    <property type="match status" value="1"/>
</dbReference>
<evidence type="ECO:0000256" key="6">
    <source>
        <dbReference type="ARBA" id="ARBA00023143"/>
    </source>
</evidence>
<dbReference type="Proteomes" id="UP000516046">
    <property type="component" value="Chromosome"/>
</dbReference>
<evidence type="ECO:0000256" key="1">
    <source>
        <dbReference type="ARBA" id="ARBA00004365"/>
    </source>
</evidence>
<dbReference type="InterPro" id="IPR010930">
    <property type="entry name" value="Flg_bb/hook_C_dom"/>
</dbReference>
<dbReference type="PANTHER" id="PTHR30033:SF1">
    <property type="entry name" value="FLAGELLAR HOOK-ASSOCIATED PROTEIN 1"/>
    <property type="match status" value="1"/>
</dbReference>
<dbReference type="Pfam" id="PF22638">
    <property type="entry name" value="FlgK_D1"/>
    <property type="match status" value="1"/>
</dbReference>
<dbReference type="PROSITE" id="PS00588">
    <property type="entry name" value="FLAGELLA_BB_ROD"/>
    <property type="match status" value="1"/>
</dbReference>
<gene>
    <name evidence="7 11" type="primary">flgK</name>
    <name evidence="11" type="ORF">H6X83_08575</name>
</gene>
<proteinExistence type="inferred from homology"/>
<keyword evidence="6 7" id="KW-0975">Bacterial flagellum</keyword>
<dbReference type="InterPro" id="IPR002371">
    <property type="entry name" value="FlgK"/>
</dbReference>
<evidence type="ECO:0000313" key="12">
    <source>
        <dbReference type="Proteomes" id="UP000516046"/>
    </source>
</evidence>
<sequence>MRPTFLGFETAKSALNLNQKSLDIVSNNIANINTAGYTRQRVNSAAVAPSTNNVRVASSRTDLAGQGVEMTGISQTRDAFLDKRFRDEYSNSSYYIQTSTMLSDVQSALGDASDVTEGGNVVAAAIQQMYTALNNYSGQPTSTPIANLVLSSFNNMTQVLQKLNNDLDNVSKQQTYDLGVATDKVNTTLQKIAQLNNQISSDASIALNSGSKDQPNELLDQRNLLLDDLASYGNITVTNEKDGSVTVEMGGHIAVSGKEFDGIQVQTDAQNAAVTLKWKSSGDLTQLSTGALKAYTDVLNGRGANVQNPGETSVQGVLYYKDRLNTLAQTFANVVNNIVPDMEGTPGKMTQKVDANGNKVFKTLIAAKQSNGTTDSNSMITAANISVSDEWSTGEASYLFSDSGSKTNASYANQLSNALTGASTTFQSYGEKFNGTFEEYLIDYTGKIGTDTAYYNNLQSVSSTVSNDLLDRRDEVSAVQMDEETTNMMTFQKSYNAAARLMTVLDDMLDKLINSTGTVGR</sequence>
<keyword evidence="11" id="KW-0282">Flagellum</keyword>
<dbReference type="EMBL" id="CP060696">
    <property type="protein sequence ID" value="QNO17016.1"/>
    <property type="molecule type" value="Genomic_DNA"/>
</dbReference>
<dbReference type="PANTHER" id="PTHR30033">
    <property type="entry name" value="FLAGELLAR HOOK-ASSOCIATED PROTEIN 1"/>
    <property type="match status" value="1"/>
</dbReference>
<dbReference type="GO" id="GO:0005198">
    <property type="term" value="F:structural molecule activity"/>
    <property type="evidence" value="ECO:0007669"/>
    <property type="project" value="UniProtKB-UniRule"/>
</dbReference>
<evidence type="ECO:0000313" key="11">
    <source>
        <dbReference type="EMBL" id="QNO17016.1"/>
    </source>
</evidence>
<feature type="domain" description="Flagellar basal body rod protein N-terminal" evidence="8">
    <location>
        <begin position="9"/>
        <end position="38"/>
    </location>
</feature>
<feature type="domain" description="Flagellar hook-associated protein FlgK helical" evidence="10">
    <location>
        <begin position="117"/>
        <end position="338"/>
    </location>
</feature>
<dbReference type="RefSeq" id="WP_212506083.1">
    <property type="nucleotide sequence ID" value="NZ_CP060696.1"/>
</dbReference>
<dbReference type="InterPro" id="IPR001444">
    <property type="entry name" value="Flag_bb_rod_N"/>
</dbReference>
<dbReference type="GO" id="GO:0044780">
    <property type="term" value="P:bacterial-type flagellum assembly"/>
    <property type="evidence" value="ECO:0007669"/>
    <property type="project" value="InterPro"/>
</dbReference>
<reference evidence="11 12" key="1">
    <citation type="submission" date="2020-08" db="EMBL/GenBank/DDBJ databases">
        <authorList>
            <person name="Ren C."/>
            <person name="Gu Y."/>
            <person name="Xu Y."/>
        </authorList>
    </citation>
    <scope>NUCLEOTIDE SEQUENCE [LARGE SCALE GENOMIC DNA]</scope>
    <source>
        <strain evidence="11 12">LBM18003</strain>
    </source>
</reference>
<keyword evidence="11" id="KW-0966">Cell projection</keyword>
<dbReference type="KEGG" id="caml:H6X83_08575"/>
<dbReference type="AlphaFoldDB" id="A0A7G9WEA4"/>
<accession>A0A7G9WEA4</accession>
<dbReference type="GO" id="GO:0009424">
    <property type="term" value="C:bacterial-type flagellum hook"/>
    <property type="evidence" value="ECO:0007669"/>
    <property type="project" value="UniProtKB-UniRule"/>
</dbReference>